<evidence type="ECO:0000313" key="5">
    <source>
        <dbReference type="Proteomes" id="UP000198341"/>
    </source>
</evidence>
<keyword evidence="5" id="KW-1185">Reference proteome</keyword>
<protein>
    <submittedName>
        <fullName evidence="4">60S ribosomal protein L35</fullName>
    </submittedName>
</protein>
<keyword evidence="2 4" id="KW-0689">Ribosomal protein</keyword>
<dbReference type="STRING" id="41875.K8EGL7"/>
<sequence length="147" mass="16458">MDDGLDDTRVTIAIAAVGYLFCPVWSQVKTSDLRSQSRTELKSALEQQKQQLASLKIAKVTGGAPNKIARIKSVRLAIARILTVIRQNQLKSLREAYSGAKYTPLDLRAKKTRAIRRRLSPAEKNAKTAKQAKKDAYYPKRKYALKA</sequence>
<dbReference type="PANTHER" id="PTHR45722:SF2">
    <property type="entry name" value="LARGE RIBOSOMAL SUBUNIT PROTEIN UL29-RELATED"/>
    <property type="match status" value="1"/>
</dbReference>
<dbReference type="PANTHER" id="PTHR45722">
    <property type="entry name" value="60S RIBOSOMAL PROTEIN L35"/>
    <property type="match status" value="1"/>
</dbReference>
<dbReference type="SUPFAM" id="SSF46561">
    <property type="entry name" value="Ribosomal protein L29 (L29p)"/>
    <property type="match status" value="1"/>
</dbReference>
<evidence type="ECO:0000256" key="1">
    <source>
        <dbReference type="ARBA" id="ARBA00009254"/>
    </source>
</evidence>
<proteinExistence type="inferred from homology"/>
<dbReference type="EMBL" id="FO082273">
    <property type="protein sequence ID" value="CCO17166.1"/>
    <property type="molecule type" value="Genomic_DNA"/>
</dbReference>
<evidence type="ECO:0000256" key="2">
    <source>
        <dbReference type="ARBA" id="ARBA00022980"/>
    </source>
</evidence>
<dbReference type="NCBIfam" id="TIGR00012">
    <property type="entry name" value="L29"/>
    <property type="match status" value="1"/>
</dbReference>
<dbReference type="KEGG" id="bpg:Bathy06g01100"/>
<dbReference type="InterPro" id="IPR001854">
    <property type="entry name" value="Ribosomal_uL29"/>
</dbReference>
<dbReference type="GO" id="GO:0006412">
    <property type="term" value="P:translation"/>
    <property type="evidence" value="ECO:0007669"/>
    <property type="project" value="InterPro"/>
</dbReference>
<reference evidence="4 5" key="1">
    <citation type="submission" date="2011-10" db="EMBL/GenBank/DDBJ databases">
        <authorList>
            <person name="Genoscope - CEA"/>
        </authorList>
    </citation>
    <scope>NUCLEOTIDE SEQUENCE [LARGE SCALE GENOMIC DNA]</scope>
    <source>
        <strain evidence="4 5">RCC 1105</strain>
    </source>
</reference>
<dbReference type="InterPro" id="IPR036049">
    <property type="entry name" value="Ribosomal_uL29_sf"/>
</dbReference>
<gene>
    <name evidence="4" type="ORF">Bathy06g01100</name>
</gene>
<name>K8EGL7_9CHLO</name>
<dbReference type="GO" id="GO:0022625">
    <property type="term" value="C:cytosolic large ribosomal subunit"/>
    <property type="evidence" value="ECO:0007669"/>
    <property type="project" value="InterPro"/>
</dbReference>
<dbReference type="AlphaFoldDB" id="K8EGL7"/>
<dbReference type="eggNOG" id="KOG3436">
    <property type="taxonomic scope" value="Eukaryota"/>
</dbReference>
<dbReference type="GeneID" id="19015090"/>
<dbReference type="GO" id="GO:0003735">
    <property type="term" value="F:structural constituent of ribosome"/>
    <property type="evidence" value="ECO:0007669"/>
    <property type="project" value="InterPro"/>
</dbReference>
<dbReference type="GO" id="GO:0000463">
    <property type="term" value="P:maturation of LSU-rRNA from tricistronic rRNA transcript (SSU-rRNA, 5.8S rRNA, LSU-rRNA)"/>
    <property type="evidence" value="ECO:0007669"/>
    <property type="project" value="InterPro"/>
</dbReference>
<organism evidence="4 5">
    <name type="scientific">Bathycoccus prasinos</name>
    <dbReference type="NCBI Taxonomy" id="41875"/>
    <lineage>
        <taxon>Eukaryota</taxon>
        <taxon>Viridiplantae</taxon>
        <taxon>Chlorophyta</taxon>
        <taxon>Mamiellophyceae</taxon>
        <taxon>Mamiellales</taxon>
        <taxon>Bathycoccaceae</taxon>
        <taxon>Bathycoccus</taxon>
    </lineage>
</organism>
<dbReference type="GO" id="GO:0003729">
    <property type="term" value="F:mRNA binding"/>
    <property type="evidence" value="ECO:0007669"/>
    <property type="project" value="TreeGrafter"/>
</dbReference>
<evidence type="ECO:0000256" key="3">
    <source>
        <dbReference type="ARBA" id="ARBA00023274"/>
    </source>
</evidence>
<dbReference type="CDD" id="cd00427">
    <property type="entry name" value="Ribosomal_L29_HIP"/>
    <property type="match status" value="1"/>
</dbReference>
<dbReference type="HAMAP" id="MF_00374">
    <property type="entry name" value="Ribosomal_uL29"/>
    <property type="match status" value="1"/>
</dbReference>
<dbReference type="FunFam" id="1.10.287.310:FF:000002">
    <property type="entry name" value="60S ribosomal protein L35"/>
    <property type="match status" value="1"/>
</dbReference>
<keyword evidence="3" id="KW-0687">Ribonucleoprotein</keyword>
<dbReference type="Gene3D" id="1.10.287.310">
    <property type="match status" value="1"/>
</dbReference>
<comment type="similarity">
    <text evidence="1">Belongs to the universal ribosomal protein uL29 family.</text>
</comment>
<dbReference type="InterPro" id="IPR045059">
    <property type="entry name" value="Ribosomal_uL29_euk"/>
</dbReference>
<dbReference type="OrthoDB" id="528635at2759"/>
<evidence type="ECO:0000313" key="4">
    <source>
        <dbReference type="EMBL" id="CCO17166.1"/>
    </source>
</evidence>
<accession>K8EGL7</accession>
<dbReference type="FunFam" id="6.10.250.3450:FF:000001">
    <property type="entry name" value="60S ribosomal protein L35"/>
    <property type="match status" value="1"/>
</dbReference>
<dbReference type="Proteomes" id="UP000198341">
    <property type="component" value="Chromosome 6"/>
</dbReference>
<dbReference type="RefSeq" id="XP_007512566.1">
    <property type="nucleotide sequence ID" value="XM_007512504.1"/>
</dbReference>
<dbReference type="Gene3D" id="6.10.250.3450">
    <property type="match status" value="1"/>
</dbReference>
<dbReference type="Pfam" id="PF00831">
    <property type="entry name" value="Ribosomal_L29"/>
    <property type="match status" value="1"/>
</dbReference>